<evidence type="ECO:0000256" key="1">
    <source>
        <dbReference type="ARBA" id="ARBA00004370"/>
    </source>
</evidence>
<dbReference type="OrthoDB" id="15356at2759"/>
<evidence type="ECO:0000256" key="9">
    <source>
        <dbReference type="ARBA" id="ARBA00045999"/>
    </source>
</evidence>
<dbReference type="GO" id="GO:0006888">
    <property type="term" value="P:endoplasmic reticulum to Golgi vesicle-mediated transport"/>
    <property type="evidence" value="ECO:0007669"/>
    <property type="project" value="TreeGrafter"/>
</dbReference>
<dbReference type="Proteomes" id="UP000492820">
    <property type="component" value="Unassembled WGS sequence"/>
</dbReference>
<organism evidence="11">
    <name type="scientific">Echinococcus granulosus</name>
    <name type="common">Hydatid tapeworm</name>
    <dbReference type="NCBI Taxonomy" id="6210"/>
    <lineage>
        <taxon>Eukaryota</taxon>
        <taxon>Metazoa</taxon>
        <taxon>Spiralia</taxon>
        <taxon>Lophotrochozoa</taxon>
        <taxon>Platyhelminthes</taxon>
        <taxon>Cestoda</taxon>
        <taxon>Eucestoda</taxon>
        <taxon>Cyclophyllidea</taxon>
        <taxon>Taeniidae</taxon>
        <taxon>Echinococcus</taxon>
        <taxon>Echinococcus granulosus group</taxon>
    </lineage>
</organism>
<gene>
    <name evidence="11" type="ORF">EgrG_000821500</name>
</gene>
<dbReference type="WBParaSite" id="EgrG_000821500">
    <property type="protein sequence ID" value="EgrG_000821500"/>
    <property type="gene ID" value="EgrG_000821500"/>
</dbReference>
<protein>
    <recommendedName>
        <fullName evidence="2">Immediate early response 3-interacting protein 1</fullName>
    </recommendedName>
</protein>
<dbReference type="PANTHER" id="PTHR15858:SF0">
    <property type="entry name" value="IMMEDIATE EARLY RESPONSE 3-INTERACTING PROTEIN 1"/>
    <property type="match status" value="1"/>
</dbReference>
<evidence type="ECO:0000313" key="13">
    <source>
        <dbReference type="WBParaSite" id="EgrG_000821500"/>
    </source>
</evidence>
<dbReference type="GO" id="GO:0015031">
    <property type="term" value="P:protein transport"/>
    <property type="evidence" value="ECO:0007669"/>
    <property type="project" value="UniProtKB-KW"/>
</dbReference>
<dbReference type="GO" id="GO:0030134">
    <property type="term" value="C:COPII-coated ER to Golgi transport vesicle"/>
    <property type="evidence" value="ECO:0007669"/>
    <property type="project" value="TreeGrafter"/>
</dbReference>
<evidence type="ECO:0000256" key="6">
    <source>
        <dbReference type="ARBA" id="ARBA00022989"/>
    </source>
</evidence>
<comment type="similarity">
    <text evidence="8">Belongs to the YOS1 family.</text>
</comment>
<evidence type="ECO:0000256" key="10">
    <source>
        <dbReference type="SAM" id="SignalP"/>
    </source>
</evidence>
<evidence type="ECO:0000256" key="8">
    <source>
        <dbReference type="ARBA" id="ARBA00024203"/>
    </source>
</evidence>
<proteinExistence type="inferred from homology"/>
<keyword evidence="4" id="KW-0812">Transmembrane</keyword>
<evidence type="ECO:0000256" key="7">
    <source>
        <dbReference type="ARBA" id="ARBA00023136"/>
    </source>
</evidence>
<evidence type="ECO:0000313" key="12">
    <source>
        <dbReference type="Proteomes" id="UP000492820"/>
    </source>
</evidence>
<feature type="chain" id="PRO_5033210568" description="Immediate early response 3-interacting protein 1" evidence="10">
    <location>
        <begin position="19"/>
        <end position="126"/>
    </location>
</feature>
<dbReference type="EMBL" id="LK028576">
    <property type="protein sequence ID" value="CDS15804.1"/>
    <property type="molecule type" value="Genomic_DNA"/>
</dbReference>
<evidence type="ECO:0000256" key="5">
    <source>
        <dbReference type="ARBA" id="ARBA00022927"/>
    </source>
</evidence>
<dbReference type="GO" id="GO:0000139">
    <property type="term" value="C:Golgi membrane"/>
    <property type="evidence" value="ECO:0007669"/>
    <property type="project" value="TreeGrafter"/>
</dbReference>
<evidence type="ECO:0000256" key="4">
    <source>
        <dbReference type="ARBA" id="ARBA00022692"/>
    </source>
</evidence>
<reference evidence="11" key="2">
    <citation type="submission" date="2014-06" db="EMBL/GenBank/DDBJ databases">
        <authorList>
            <person name="Aslett M."/>
        </authorList>
    </citation>
    <scope>NUCLEOTIDE SEQUENCE</scope>
</reference>
<dbReference type="PANTHER" id="PTHR15858">
    <property type="entry name" value="IMMEDIATE EARLY RESPONSE 3-INTERACTING PROTEIN 1"/>
    <property type="match status" value="1"/>
</dbReference>
<keyword evidence="7" id="KW-0472">Membrane</keyword>
<dbReference type="InterPro" id="IPR013880">
    <property type="entry name" value="Yos1"/>
</dbReference>
<keyword evidence="10" id="KW-0732">Signal</keyword>
<accession>A0A068W7Q3</accession>
<sequence>MAFGLYALLEASVLVLNAVCILNEQRFLAKYGWGPDAYQFGSDVSTKSRLLTFITPSYRCKYSTDHFQTYHGLSSISTPPSLLSSQEEIINPMYFCRMLNKHCLIMQFNSVRLGQNEFLKSLSRPK</sequence>
<evidence type="ECO:0000313" key="11">
    <source>
        <dbReference type="EMBL" id="CDS15804.1"/>
    </source>
</evidence>
<reference evidence="13" key="3">
    <citation type="submission" date="2020-10" db="UniProtKB">
        <authorList>
            <consortium name="WormBaseParasite"/>
        </authorList>
    </citation>
    <scope>IDENTIFICATION</scope>
</reference>
<name>A0A068W7Q3_ECHGR</name>
<keyword evidence="6" id="KW-1133">Transmembrane helix</keyword>
<evidence type="ECO:0000256" key="2">
    <source>
        <dbReference type="ARBA" id="ARBA00016434"/>
    </source>
</evidence>
<dbReference type="Pfam" id="PF08571">
    <property type="entry name" value="Yos1"/>
    <property type="match status" value="1"/>
</dbReference>
<dbReference type="GO" id="GO:0005789">
    <property type="term" value="C:endoplasmic reticulum membrane"/>
    <property type="evidence" value="ECO:0007669"/>
    <property type="project" value="TreeGrafter"/>
</dbReference>
<keyword evidence="3" id="KW-0813">Transport</keyword>
<keyword evidence="5" id="KW-0653">Protein transport</keyword>
<evidence type="ECO:0000256" key="3">
    <source>
        <dbReference type="ARBA" id="ARBA00022448"/>
    </source>
</evidence>
<comment type="function">
    <text evidence="9">Regulator of endoplasmic reticulum secretion that acts as a key determinant of brain size. Required for secretion of extracellular matrix proteins. Required for correct brain development by depositing sufficient extracellular matrix proteins for tissue integrity and the proliferation of neural progenitors. Acts as a regulator of the unfolded protein response (UPR).</text>
</comment>
<dbReference type="AlphaFoldDB" id="A0A068W7Q3"/>
<reference evidence="11 12" key="1">
    <citation type="journal article" date="2013" name="Nature">
        <title>The genomes of four tapeworm species reveal adaptations to parasitism.</title>
        <authorList>
            <person name="Tsai I.J."/>
            <person name="Zarowiecki M."/>
            <person name="Holroyd N."/>
            <person name="Garciarrubio A."/>
            <person name="Sanchez-Flores A."/>
            <person name="Brooks K.L."/>
            <person name="Tracey A."/>
            <person name="Bobes R.J."/>
            <person name="Fragoso G."/>
            <person name="Sciutto E."/>
            <person name="Aslett M."/>
            <person name="Beasley H."/>
            <person name="Bennett H.M."/>
            <person name="Cai J."/>
            <person name="Camicia F."/>
            <person name="Clark R."/>
            <person name="Cucher M."/>
            <person name="De Silva N."/>
            <person name="Day T.A."/>
            <person name="Deplazes P."/>
            <person name="Estrada K."/>
            <person name="Fernandez C."/>
            <person name="Holland P.W."/>
            <person name="Hou J."/>
            <person name="Hu S."/>
            <person name="Huckvale T."/>
            <person name="Hung S.S."/>
            <person name="Kamenetzky L."/>
            <person name="Keane J.A."/>
            <person name="Kiss F."/>
            <person name="Koziol U."/>
            <person name="Lambert O."/>
            <person name="Liu K."/>
            <person name="Luo X."/>
            <person name="Luo Y."/>
            <person name="Macchiaroli N."/>
            <person name="Nichol S."/>
            <person name="Paps J."/>
            <person name="Parkinson J."/>
            <person name="Pouchkina-Stantcheva N."/>
            <person name="Riddiford N."/>
            <person name="Rosenzvit M."/>
            <person name="Salinas G."/>
            <person name="Wasmuth J.D."/>
            <person name="Zamanian M."/>
            <person name="Zheng Y."/>
            <person name="Cai X."/>
            <person name="Soberon X."/>
            <person name="Olson P.D."/>
            <person name="Laclette J.P."/>
            <person name="Brehm K."/>
            <person name="Berriman M."/>
            <person name="Garciarrubio A."/>
            <person name="Bobes R.J."/>
            <person name="Fragoso G."/>
            <person name="Sanchez-Flores A."/>
            <person name="Estrada K."/>
            <person name="Cevallos M.A."/>
            <person name="Morett E."/>
            <person name="Gonzalez V."/>
            <person name="Portillo T."/>
            <person name="Ochoa-Leyva A."/>
            <person name="Jose M.V."/>
            <person name="Sciutto E."/>
            <person name="Landa A."/>
            <person name="Jimenez L."/>
            <person name="Valdes V."/>
            <person name="Carrero J.C."/>
            <person name="Larralde C."/>
            <person name="Morales-Montor J."/>
            <person name="Limon-Lason J."/>
            <person name="Soberon X."/>
            <person name="Laclette J.P."/>
        </authorList>
    </citation>
    <scope>NUCLEOTIDE SEQUENCE [LARGE SCALE GENOMIC DNA]</scope>
</reference>
<comment type="subcellular location">
    <subcellularLocation>
        <location evidence="1">Membrane</location>
    </subcellularLocation>
</comment>
<feature type="signal peptide" evidence="10">
    <location>
        <begin position="1"/>
        <end position="18"/>
    </location>
</feature>